<evidence type="ECO:0000313" key="2">
    <source>
        <dbReference type="EMBL" id="SLN72837.1"/>
    </source>
</evidence>
<dbReference type="EMBL" id="FWFR01000003">
    <property type="protein sequence ID" value="SLN72837.1"/>
    <property type="molecule type" value="Genomic_DNA"/>
</dbReference>
<proteinExistence type="predicted"/>
<dbReference type="Proteomes" id="UP000193200">
    <property type="component" value="Unassembled WGS sequence"/>
</dbReference>
<dbReference type="InterPro" id="IPR051044">
    <property type="entry name" value="MAG_DAG_Lipase"/>
</dbReference>
<name>A0A1Y5U059_9PROT</name>
<dbReference type="Gene3D" id="3.40.50.1820">
    <property type="entry name" value="alpha/beta hydrolase"/>
    <property type="match status" value="1"/>
</dbReference>
<evidence type="ECO:0000259" key="1">
    <source>
        <dbReference type="Pfam" id="PF12146"/>
    </source>
</evidence>
<dbReference type="PANTHER" id="PTHR11614">
    <property type="entry name" value="PHOSPHOLIPASE-RELATED"/>
    <property type="match status" value="1"/>
</dbReference>
<evidence type="ECO:0000313" key="3">
    <source>
        <dbReference type="Proteomes" id="UP000193200"/>
    </source>
</evidence>
<protein>
    <submittedName>
        <fullName evidence="2">Phospholipase YtpA</fullName>
        <ecNumber evidence="2">3.1.1.-</ecNumber>
    </submittedName>
</protein>
<feature type="domain" description="Serine aminopeptidase S33" evidence="1">
    <location>
        <begin position="26"/>
        <end position="290"/>
    </location>
</feature>
<dbReference type="AlphaFoldDB" id="A0A1Y5U059"/>
<dbReference type="InterPro" id="IPR029058">
    <property type="entry name" value="AB_hydrolase_fold"/>
</dbReference>
<reference evidence="2 3" key="1">
    <citation type="submission" date="2017-03" db="EMBL/GenBank/DDBJ databases">
        <authorList>
            <person name="Afonso C.L."/>
            <person name="Miller P.J."/>
            <person name="Scott M.A."/>
            <person name="Spackman E."/>
            <person name="Goraichik I."/>
            <person name="Dimitrov K.M."/>
            <person name="Suarez D.L."/>
            <person name="Swayne D.E."/>
        </authorList>
    </citation>
    <scope>NUCLEOTIDE SEQUENCE [LARGE SCALE GENOMIC DNA]</scope>
    <source>
        <strain evidence="2 3">CECT 7691</strain>
    </source>
</reference>
<accession>A0A1Y5U059</accession>
<gene>
    <name evidence="2" type="primary">ytpA</name>
    <name evidence="2" type="ORF">OCH7691_03518</name>
</gene>
<organism evidence="2 3">
    <name type="scientific">Oceanibacterium hippocampi</name>
    <dbReference type="NCBI Taxonomy" id="745714"/>
    <lineage>
        <taxon>Bacteria</taxon>
        <taxon>Pseudomonadati</taxon>
        <taxon>Pseudomonadota</taxon>
        <taxon>Alphaproteobacteria</taxon>
        <taxon>Sneathiellales</taxon>
        <taxon>Sneathiellaceae</taxon>
        <taxon>Oceanibacterium</taxon>
    </lineage>
</organism>
<dbReference type="Pfam" id="PF12146">
    <property type="entry name" value="Hydrolase_4"/>
    <property type="match status" value="1"/>
</dbReference>
<dbReference type="RefSeq" id="WP_217808114.1">
    <property type="nucleotide sequence ID" value="NZ_FWFR01000003.1"/>
</dbReference>
<keyword evidence="3" id="KW-1185">Reference proteome</keyword>
<sequence length="309" mass="33539">MSESRSFSFAGEDGLDIQTVEWPLDAPRAVVIVAHGMAEHASRYEGFARALNGAGYAVYAPDHRGHGRSVPSRADLGHMADEDGWAKAVRDLRTLTGIVRERLPALPVMLFGHSMGSFMAQRLAIDDGEAYSAIMLSSTNGPPGAVARLGRLVARAEQFRLGRRAPSPLIQSLTFGAFNKPFAPARTDFDWLSRDEAEVDLYVADPLCGFDCSTATWVSLLDALPGLGEPEAIARMPKDLPLYVFAGTEDPVGERGRGVARLLAAYERAGLRRVTSKLYPDARHELLHEINRDAVIADLIAWLDGLGEG</sequence>
<dbReference type="InParanoid" id="A0A1Y5U059"/>
<keyword evidence="2" id="KW-0378">Hydrolase</keyword>
<dbReference type="EC" id="3.1.1.-" evidence="2"/>
<dbReference type="SUPFAM" id="SSF53474">
    <property type="entry name" value="alpha/beta-Hydrolases"/>
    <property type="match status" value="1"/>
</dbReference>
<dbReference type="GO" id="GO:0016787">
    <property type="term" value="F:hydrolase activity"/>
    <property type="evidence" value="ECO:0007669"/>
    <property type="project" value="UniProtKB-KW"/>
</dbReference>
<dbReference type="InterPro" id="IPR022742">
    <property type="entry name" value="Hydrolase_4"/>
</dbReference>